<dbReference type="HAMAP" id="MF_00131">
    <property type="entry name" value="Trp_synth_alpha"/>
    <property type="match status" value="2"/>
</dbReference>
<dbReference type="Pfam" id="PF00290">
    <property type="entry name" value="Trp_syntA"/>
    <property type="match status" value="2"/>
</dbReference>
<comment type="similarity">
    <text evidence="7">Belongs to the TrpA family.</text>
</comment>
<organism evidence="8">
    <name type="scientific">Oryza meridionalis</name>
    <dbReference type="NCBI Taxonomy" id="40149"/>
    <lineage>
        <taxon>Eukaryota</taxon>
        <taxon>Viridiplantae</taxon>
        <taxon>Streptophyta</taxon>
        <taxon>Embryophyta</taxon>
        <taxon>Tracheophyta</taxon>
        <taxon>Spermatophyta</taxon>
        <taxon>Magnoliopsida</taxon>
        <taxon>Liliopsida</taxon>
        <taxon>Poales</taxon>
        <taxon>Poaceae</taxon>
        <taxon>BOP clade</taxon>
        <taxon>Oryzoideae</taxon>
        <taxon>Oryzeae</taxon>
        <taxon>Oryzinae</taxon>
        <taxon>Oryza</taxon>
    </lineage>
</organism>
<dbReference type="SUPFAM" id="SSF51366">
    <property type="entry name" value="Ribulose-phoshate binding barrel"/>
    <property type="match status" value="2"/>
</dbReference>
<dbReference type="CDD" id="cd04724">
    <property type="entry name" value="Tryptophan_synthase_alpha"/>
    <property type="match status" value="2"/>
</dbReference>
<dbReference type="InterPro" id="IPR018204">
    <property type="entry name" value="Trp_synthase_alpha_AS"/>
</dbReference>
<dbReference type="PANTHER" id="PTHR43406">
    <property type="entry name" value="TRYPTOPHAN SYNTHASE, ALPHA CHAIN"/>
    <property type="match status" value="1"/>
</dbReference>
<dbReference type="PANTHER" id="PTHR43406:SF3">
    <property type="entry name" value="TRYPTOPHAN SYNTHASE"/>
    <property type="match status" value="1"/>
</dbReference>
<reference evidence="8" key="2">
    <citation type="submission" date="2018-05" db="EMBL/GenBank/DDBJ databases">
        <title>OmerRS3 (Oryza meridionalis Reference Sequence Version 3).</title>
        <authorList>
            <person name="Zhang J."/>
            <person name="Kudrna D."/>
            <person name="Lee S."/>
            <person name="Talag J."/>
            <person name="Welchert J."/>
            <person name="Wing R.A."/>
        </authorList>
    </citation>
    <scope>NUCLEOTIDE SEQUENCE [LARGE SCALE GENOMIC DNA]</scope>
    <source>
        <strain evidence="8">cv. OR44</strain>
    </source>
</reference>
<dbReference type="GO" id="GO:0005829">
    <property type="term" value="C:cytosol"/>
    <property type="evidence" value="ECO:0007669"/>
    <property type="project" value="TreeGrafter"/>
</dbReference>
<evidence type="ECO:0000313" key="9">
    <source>
        <dbReference type="Proteomes" id="UP000008021"/>
    </source>
</evidence>
<dbReference type="PROSITE" id="PS00167">
    <property type="entry name" value="TRP_SYNTHASE_ALPHA"/>
    <property type="match status" value="1"/>
</dbReference>
<dbReference type="InterPro" id="IPR011060">
    <property type="entry name" value="RibuloseP-bd_barrel"/>
</dbReference>
<reference evidence="8" key="1">
    <citation type="submission" date="2015-04" db="UniProtKB">
        <authorList>
            <consortium name="EnsemblPlants"/>
        </authorList>
    </citation>
    <scope>IDENTIFICATION</scope>
</reference>
<evidence type="ECO:0000256" key="1">
    <source>
        <dbReference type="ARBA" id="ARBA00004733"/>
    </source>
</evidence>
<evidence type="ECO:0000256" key="7">
    <source>
        <dbReference type="ARBA" id="ARBA00060788"/>
    </source>
</evidence>
<dbReference type="NCBIfam" id="TIGR00262">
    <property type="entry name" value="trpA"/>
    <property type="match status" value="2"/>
</dbReference>
<keyword evidence="9" id="KW-1185">Reference proteome</keyword>
<evidence type="ECO:0000256" key="2">
    <source>
        <dbReference type="ARBA" id="ARBA00022605"/>
    </source>
</evidence>
<dbReference type="Gramene" id="OMERI03G34560.2">
    <property type="protein sequence ID" value="OMERI03G34560.2"/>
    <property type="gene ID" value="OMERI03G34560"/>
</dbReference>
<evidence type="ECO:0000256" key="3">
    <source>
        <dbReference type="ARBA" id="ARBA00022822"/>
    </source>
</evidence>
<name>A0A0E0D872_9ORYZ</name>
<keyword evidence="4" id="KW-0057">Aromatic amino acid biosynthesis</keyword>
<dbReference type="InterPro" id="IPR013785">
    <property type="entry name" value="Aldolase_TIM"/>
</dbReference>
<keyword evidence="3" id="KW-0822">Tryptophan biosynthesis</keyword>
<protein>
    <submittedName>
        <fullName evidence="8">Uncharacterized protein</fullName>
    </submittedName>
</protein>
<comment type="pathway">
    <text evidence="1">Amino-acid biosynthesis; L-tryptophan biosynthesis; L-tryptophan from chorismate: step 5/5.</text>
</comment>
<evidence type="ECO:0000256" key="4">
    <source>
        <dbReference type="ARBA" id="ARBA00023141"/>
    </source>
</evidence>
<dbReference type="InterPro" id="IPR002028">
    <property type="entry name" value="Trp_synthase_suA"/>
</dbReference>
<accession>A0A0E0D872</accession>
<evidence type="ECO:0000313" key="8">
    <source>
        <dbReference type="EnsemblPlants" id="OMERI03G34560.2"/>
    </source>
</evidence>
<proteinExistence type="inferred from homology"/>
<keyword evidence="5" id="KW-0456">Lyase</keyword>
<evidence type="ECO:0000256" key="6">
    <source>
        <dbReference type="ARBA" id="ARBA00049047"/>
    </source>
</evidence>
<dbReference type="EnsemblPlants" id="OMERI03G34560.2">
    <property type="protein sequence ID" value="OMERI03G34560.2"/>
    <property type="gene ID" value="OMERI03G34560"/>
</dbReference>
<dbReference type="FunFam" id="3.20.20.70:FF:000107">
    <property type="entry name" value="Tryptophan synthase alpha chain, chloroplastic"/>
    <property type="match status" value="2"/>
</dbReference>
<dbReference type="GO" id="GO:0009507">
    <property type="term" value="C:chloroplast"/>
    <property type="evidence" value="ECO:0007669"/>
    <property type="project" value="TreeGrafter"/>
</dbReference>
<sequence>MAFTVKASSPSSPATTRLTGALHGGAARVAARKLPAAAVVASLTLDRAPAPAGAERGMSSSVSRTMSRLREKGKAAFIPYITAGDPDMGTTAEALRVLDACGADVIELGVPFSDPYTDGPVIQASAARALAAGATMDGVMSMLAEVTPELSCPVVLFSYFGPIVRRGLIVPDLPYVETSTFRSEAIKNNLELVLLTTPATPADRMKAITAASGGFVYLVSVNGVTGSRQNVNPRVEHLLQEIKQVTDKAVCVGYGISTPDHVRQIAEWGADGVIIGSAMVRQLGEAASPKQGLKRLENCTYTHNVVAMAFATMKASPMSASSSSAPVLRRCVAAPARVAAARRLAAAASVALEASPVPAAAAVERRMSVSQPMSKLKEKGKTAFIPYITAGDPDMGTTAEALRVLDACGADVIELGVPFSDPYADGPVIQASASRALAAGATPEGVLSMLKEVTPELSCPVVLLSYLGPILRRGAANFTAAAKEAGVQGLIVPDLPYVDTCTFRSEAIKSNLELVLLTTPATPGERMKIITEASGGFVYLVSVNGVTGPRPKVNTRVEHLLQDIKLVTDKAVCVGFGISTPDHVRQIAGWGADGVIIGSAMVRQLGEAASPKQGLKRLEEYARSMKDALP</sequence>
<evidence type="ECO:0000256" key="5">
    <source>
        <dbReference type="ARBA" id="ARBA00023239"/>
    </source>
</evidence>
<keyword evidence="2" id="KW-0028">Amino-acid biosynthesis</keyword>
<dbReference type="Gene3D" id="3.20.20.70">
    <property type="entry name" value="Aldolase class I"/>
    <property type="match status" value="2"/>
</dbReference>
<dbReference type="AlphaFoldDB" id="A0A0E0D872"/>
<dbReference type="Proteomes" id="UP000008021">
    <property type="component" value="Chromosome 3"/>
</dbReference>
<dbReference type="GO" id="GO:0004834">
    <property type="term" value="F:tryptophan synthase activity"/>
    <property type="evidence" value="ECO:0007669"/>
    <property type="project" value="UniProtKB-EC"/>
</dbReference>
<comment type="catalytic activity">
    <reaction evidence="6">
        <text>(1S,2R)-1-C-(indol-3-yl)glycerol 3-phosphate + L-serine = D-glyceraldehyde 3-phosphate + L-tryptophan + H2O</text>
        <dbReference type="Rhea" id="RHEA:10532"/>
        <dbReference type="ChEBI" id="CHEBI:15377"/>
        <dbReference type="ChEBI" id="CHEBI:33384"/>
        <dbReference type="ChEBI" id="CHEBI:57912"/>
        <dbReference type="ChEBI" id="CHEBI:58866"/>
        <dbReference type="ChEBI" id="CHEBI:59776"/>
        <dbReference type="EC" id="4.2.1.20"/>
    </reaction>
</comment>
<dbReference type="UniPathway" id="UPA00035">
    <property type="reaction ID" value="UER00044"/>
</dbReference>